<name>M1D6Y9_SOLTU</name>
<accession>M1D6Y9</accession>
<organism evidence="1 2">
    <name type="scientific">Solanum tuberosum</name>
    <name type="common">Potato</name>
    <dbReference type="NCBI Taxonomy" id="4113"/>
    <lineage>
        <taxon>Eukaryota</taxon>
        <taxon>Viridiplantae</taxon>
        <taxon>Streptophyta</taxon>
        <taxon>Embryophyta</taxon>
        <taxon>Tracheophyta</taxon>
        <taxon>Spermatophyta</taxon>
        <taxon>Magnoliopsida</taxon>
        <taxon>eudicotyledons</taxon>
        <taxon>Gunneridae</taxon>
        <taxon>Pentapetalae</taxon>
        <taxon>asterids</taxon>
        <taxon>lamiids</taxon>
        <taxon>Solanales</taxon>
        <taxon>Solanaceae</taxon>
        <taxon>Solanoideae</taxon>
        <taxon>Solaneae</taxon>
        <taxon>Solanum</taxon>
    </lineage>
</organism>
<dbReference type="AlphaFoldDB" id="M1D6Y9"/>
<reference evidence="1" key="2">
    <citation type="submission" date="2015-06" db="UniProtKB">
        <authorList>
            <consortium name="EnsemblPlants"/>
        </authorList>
    </citation>
    <scope>IDENTIFICATION</scope>
    <source>
        <strain evidence="1">DM1-3 516 R44</strain>
    </source>
</reference>
<keyword evidence="2" id="KW-1185">Reference proteome</keyword>
<dbReference type="EnsemblPlants" id="PGSC0003DMT400083494">
    <property type="protein sequence ID" value="PGSC0003DMT400083494"/>
    <property type="gene ID" value="PGSC0003DMG400033350"/>
</dbReference>
<evidence type="ECO:0000313" key="2">
    <source>
        <dbReference type="Proteomes" id="UP000011115"/>
    </source>
</evidence>
<dbReference type="InParanoid" id="M1D6Y9"/>
<dbReference type="PaxDb" id="4113-PGSC0003DMT400083494"/>
<reference evidence="2" key="1">
    <citation type="journal article" date="2011" name="Nature">
        <title>Genome sequence and analysis of the tuber crop potato.</title>
        <authorList>
            <consortium name="The Potato Genome Sequencing Consortium"/>
        </authorList>
    </citation>
    <scope>NUCLEOTIDE SEQUENCE [LARGE SCALE GENOMIC DNA]</scope>
    <source>
        <strain evidence="2">cv. DM1-3 516 R44</strain>
    </source>
</reference>
<dbReference type="Proteomes" id="UP000011115">
    <property type="component" value="Unassembled WGS sequence"/>
</dbReference>
<evidence type="ECO:0000313" key="1">
    <source>
        <dbReference type="EnsemblPlants" id="PGSC0003DMT400083494"/>
    </source>
</evidence>
<sequence>MSLPRCYNQQTQYNYSIFTQNNNRHSVGRGLPYIQTVKMRRTMKDIQMNIKAMEEKKNLKSKPVFTFSETKHTYNQIGKSTAPLIDTNLY</sequence>
<dbReference type="Gramene" id="PGSC0003DMT400083494">
    <property type="protein sequence ID" value="PGSC0003DMT400083494"/>
    <property type="gene ID" value="PGSC0003DMG400033350"/>
</dbReference>
<proteinExistence type="predicted"/>
<dbReference type="HOGENOM" id="CLU_2445099_0_0_1"/>
<protein>
    <submittedName>
        <fullName evidence="1">Uncharacterized protein</fullName>
    </submittedName>
</protein>